<protein>
    <recommendedName>
        <fullName evidence="1">non-specific serine/threonine protein kinase</fullName>
        <ecNumber evidence="1">2.7.11.1</ecNumber>
    </recommendedName>
</protein>
<dbReference type="InterPro" id="IPR011009">
    <property type="entry name" value="Kinase-like_dom_sf"/>
</dbReference>
<organism evidence="9 10">
    <name type="scientific">Labedaea rhizosphaerae</name>
    <dbReference type="NCBI Taxonomy" id="598644"/>
    <lineage>
        <taxon>Bacteria</taxon>
        <taxon>Bacillati</taxon>
        <taxon>Actinomycetota</taxon>
        <taxon>Actinomycetes</taxon>
        <taxon>Pseudonocardiales</taxon>
        <taxon>Pseudonocardiaceae</taxon>
        <taxon>Labedaea</taxon>
    </lineage>
</organism>
<keyword evidence="5 9" id="KW-0418">Kinase</keyword>
<keyword evidence="10" id="KW-1185">Reference proteome</keyword>
<keyword evidence="6" id="KW-0067">ATP-binding</keyword>
<sequence length="815" mass="89904">MVQVGQDRWVEVSPSQFPHEGEGLALVRKVMPDETPFRAWSNFEFRDSHGRWHEVDLLLLGRGRLHLIELKYYSGILRGDDQRWARDGRRPEDSPLRLARRKAQYFASKLRDELQVWAREQRVRIPDERDVVPFVQESVFLHHPDLRCALRESSAIGLYGLDGLESTSNLPGISELVLEAAGRRAIGRNQELILVKLLERIGLVQRREREAGSWVIEDQAIGSGENWQDWLASHKVVPTDRARIRFRVLPPTANQQEKAAASQIAKHEFGIMNRLQHDGLLRPRDVVESELGVGLVYPYDPAWQRLDLWLAGQENGVPLATQLSMIRQIGEALQYAHNNRVVHRGLSPLAVWVRPVPGTAHDVKVRVGDWQGAGSVEPGAGTRVSARGITTLFRVGQPDDDTGLAEVFVAPEGAWSPDADRIRLDVFGLGALAFYLLTGVSPAAGGNALKQRLRDQQGLDLAVELPQVSSTLRSLVLKATQPAPSQRTADIPAVLVQLAIAEQDAATDGDDADPLDAVPGTVLDGRFRLIRRLGQGSTAVGLLVHDQLADGVDAECVLKVALDTDAAIRLDDEAEALLRLDSPRVVKLLEDRPLVVGGRRALLLESAGSQTLTDVLRTRTRLSLDLLERFGTDLLDALVAVDKAGIDHRDIKPSNLGVREGRGDRAKHLVLFDFSLTRAAASATQAGTPPYLDPFLVGTRDRYDSAAERYAASVVLFEMATGNAPVYGDGQADPATVPTRRTSSRICSTQPSPERCPPSSVPRLPGTPRLATTQPKSCGRPGWRSSRTMRRPSRTPRTKNSPRRRRSRRRCGTQG</sequence>
<dbReference type="PANTHER" id="PTHR43289">
    <property type="entry name" value="MITOGEN-ACTIVATED PROTEIN KINASE KINASE KINASE 20-RELATED"/>
    <property type="match status" value="1"/>
</dbReference>
<comment type="caution">
    <text evidence="9">The sequence shown here is derived from an EMBL/GenBank/DDBJ whole genome shotgun (WGS) entry which is preliminary data.</text>
</comment>
<dbReference type="SUPFAM" id="SSF56112">
    <property type="entry name" value="Protein kinase-like (PK-like)"/>
    <property type="match status" value="2"/>
</dbReference>
<dbReference type="Pfam" id="PF08378">
    <property type="entry name" value="NERD"/>
    <property type="match status" value="1"/>
</dbReference>
<evidence type="ECO:0000256" key="5">
    <source>
        <dbReference type="ARBA" id="ARBA00022777"/>
    </source>
</evidence>
<dbReference type="SMART" id="SM00220">
    <property type="entry name" value="S_TKc"/>
    <property type="match status" value="1"/>
</dbReference>
<keyword evidence="3" id="KW-0808">Transferase</keyword>
<evidence type="ECO:0000256" key="1">
    <source>
        <dbReference type="ARBA" id="ARBA00012513"/>
    </source>
</evidence>
<dbReference type="PROSITE" id="PS50011">
    <property type="entry name" value="PROTEIN_KINASE_DOM"/>
    <property type="match status" value="2"/>
</dbReference>
<name>A0A4R6RXV8_LABRH</name>
<keyword evidence="4" id="KW-0547">Nucleotide-binding</keyword>
<dbReference type="Proteomes" id="UP000295444">
    <property type="component" value="Unassembled WGS sequence"/>
</dbReference>
<dbReference type="Gene3D" id="1.10.510.10">
    <property type="entry name" value="Transferase(Phosphotransferase) domain 1"/>
    <property type="match status" value="2"/>
</dbReference>
<dbReference type="InterPro" id="IPR000719">
    <property type="entry name" value="Prot_kinase_dom"/>
</dbReference>
<dbReference type="EC" id="2.7.11.1" evidence="1"/>
<feature type="domain" description="Protein kinase" evidence="8">
    <location>
        <begin position="215"/>
        <end position="500"/>
    </location>
</feature>
<feature type="compositionally biased region" description="Basic residues" evidence="7">
    <location>
        <begin position="787"/>
        <end position="815"/>
    </location>
</feature>
<feature type="compositionally biased region" description="Polar residues" evidence="7">
    <location>
        <begin position="739"/>
        <end position="752"/>
    </location>
</feature>
<keyword evidence="2 9" id="KW-0723">Serine/threonine-protein kinase</keyword>
<dbReference type="Pfam" id="PF00069">
    <property type="entry name" value="Pkinase"/>
    <property type="match status" value="2"/>
</dbReference>
<evidence type="ECO:0000313" key="10">
    <source>
        <dbReference type="Proteomes" id="UP000295444"/>
    </source>
</evidence>
<evidence type="ECO:0000256" key="7">
    <source>
        <dbReference type="SAM" id="MobiDB-lite"/>
    </source>
</evidence>
<feature type="region of interest" description="Disordered" evidence="7">
    <location>
        <begin position="724"/>
        <end position="815"/>
    </location>
</feature>
<dbReference type="Gene3D" id="3.30.200.20">
    <property type="entry name" value="Phosphorylase Kinase, domain 1"/>
    <property type="match status" value="2"/>
</dbReference>
<evidence type="ECO:0000256" key="3">
    <source>
        <dbReference type="ARBA" id="ARBA00022679"/>
    </source>
</evidence>
<dbReference type="PANTHER" id="PTHR43289:SF6">
    <property type="entry name" value="SERINE_THREONINE-PROTEIN KINASE NEKL-3"/>
    <property type="match status" value="1"/>
</dbReference>
<evidence type="ECO:0000313" key="9">
    <source>
        <dbReference type="EMBL" id="TDP91195.1"/>
    </source>
</evidence>
<dbReference type="InterPro" id="IPR011528">
    <property type="entry name" value="NERD"/>
</dbReference>
<gene>
    <name evidence="9" type="ORF">EV186_109188</name>
</gene>
<evidence type="ECO:0000256" key="4">
    <source>
        <dbReference type="ARBA" id="ARBA00022741"/>
    </source>
</evidence>
<feature type="domain" description="Protein kinase" evidence="8">
    <location>
        <begin position="527"/>
        <end position="815"/>
    </location>
</feature>
<dbReference type="AlphaFoldDB" id="A0A4R6RXV8"/>
<reference evidence="9 10" key="1">
    <citation type="submission" date="2019-03" db="EMBL/GenBank/DDBJ databases">
        <title>Genomic Encyclopedia of Type Strains, Phase IV (KMG-IV): sequencing the most valuable type-strain genomes for metagenomic binning, comparative biology and taxonomic classification.</title>
        <authorList>
            <person name="Goeker M."/>
        </authorList>
    </citation>
    <scope>NUCLEOTIDE SEQUENCE [LARGE SCALE GENOMIC DNA]</scope>
    <source>
        <strain evidence="9 10">DSM 45361</strain>
    </source>
</reference>
<evidence type="ECO:0000259" key="8">
    <source>
        <dbReference type="PROSITE" id="PS50011"/>
    </source>
</evidence>
<proteinExistence type="predicted"/>
<dbReference type="GO" id="GO:0005524">
    <property type="term" value="F:ATP binding"/>
    <property type="evidence" value="ECO:0007669"/>
    <property type="project" value="UniProtKB-KW"/>
</dbReference>
<evidence type="ECO:0000256" key="2">
    <source>
        <dbReference type="ARBA" id="ARBA00022527"/>
    </source>
</evidence>
<evidence type="ECO:0000256" key="6">
    <source>
        <dbReference type="ARBA" id="ARBA00022840"/>
    </source>
</evidence>
<dbReference type="EMBL" id="SNXZ01000009">
    <property type="protein sequence ID" value="TDP91195.1"/>
    <property type="molecule type" value="Genomic_DNA"/>
</dbReference>
<dbReference type="GO" id="GO:0004674">
    <property type="term" value="F:protein serine/threonine kinase activity"/>
    <property type="evidence" value="ECO:0007669"/>
    <property type="project" value="UniProtKB-KW"/>
</dbReference>
<accession>A0A4R6RXV8</accession>